<feature type="domain" description="Sulfatase N-terminal" evidence="7">
    <location>
        <begin position="18"/>
        <end position="333"/>
    </location>
</feature>
<keyword evidence="4" id="KW-0378">Hydrolase</keyword>
<proteinExistence type="inferred from homology"/>
<dbReference type="CDD" id="cd16029">
    <property type="entry name" value="4-S"/>
    <property type="match status" value="1"/>
</dbReference>
<dbReference type="Gene3D" id="3.30.1120.10">
    <property type="match status" value="2"/>
</dbReference>
<evidence type="ECO:0000259" key="7">
    <source>
        <dbReference type="Pfam" id="PF00884"/>
    </source>
</evidence>
<keyword evidence="6" id="KW-0325">Glycoprotein</keyword>
<evidence type="ECO:0000256" key="4">
    <source>
        <dbReference type="ARBA" id="ARBA00022801"/>
    </source>
</evidence>
<sequence>MVMTFIKVCYQAVASDQSTGWNDVSFHGSNQIPTPNIDALAYDGIILNRHYVPPLCTPSRASLMTGRHPMNIGMQDHVIISDEPWGLGLDQKLMPQYFREAGYRTHLVGKWHLGFFRRAYTPTFRGFDSHFGYLGPYIDYWDHSLQMNETSARGLDMRRNTDVNYSANGTYATNLFNDEAVRLVESHDKKQPLFLVLTHLAPHTGNEDDPMQAPVDEIEKFNHIKDPRRRILAAMISRIDAGVGKIYRALEKRSMLENSIILFFADNGAPTVGIHANSGSNYPLRGQKESPWEGGVRGAALIWSPLLTRKGVVSQQWIHVSDWLPTLGYAAGINIPPRGTAIDGQNQWKTLQSSTEQGRSVVMNNAHEQFIYSSYIKRDWKYVNGSSMEGHYDGWLGQLDEAGSPAAEDYYSRLASPTTIWSSLNLTRDQVEGIRNSAKVDCGNDIQQTPCEPLVSPCLFNIVDDPCERRNLAAQHPDVLRALEADQKYSPWEGAVRGAALIWSPLLPRKGVVSEQWIHVSDWLPTLGFAAGITDAIPPGSAIDGQNQWSTLLSPSARGRTVVMNNADERFSYSSYAKNGWKYVNGSCFRGAFDGWLGQLGANDDLGAEEYFRRLTAPDTIGSMIGISQDRVETLRSSSTIRCPGELRQVVCEPLKKPCLFNLLEDPCEHRNLANEYPDILKDLQADVWQYRLTSVRPRNQPPDGSSDPALYNLTWTWWQDEVDSHVSSHYFLMFVAAVEIILIVMVIFLSKRFCTCPAKDSLPHLK</sequence>
<dbReference type="InterPro" id="IPR024607">
    <property type="entry name" value="Sulfatase_CS"/>
</dbReference>
<dbReference type="GO" id="GO:0046872">
    <property type="term" value="F:metal ion binding"/>
    <property type="evidence" value="ECO:0007669"/>
    <property type="project" value="UniProtKB-KW"/>
</dbReference>
<dbReference type="Pfam" id="PF00884">
    <property type="entry name" value="Sulfatase"/>
    <property type="match status" value="1"/>
</dbReference>
<evidence type="ECO:0000256" key="1">
    <source>
        <dbReference type="ARBA" id="ARBA00001913"/>
    </source>
</evidence>
<evidence type="ECO:0000256" key="3">
    <source>
        <dbReference type="ARBA" id="ARBA00022723"/>
    </source>
</evidence>
<name>A0A182IVJ6_ANOAO</name>
<dbReference type="EnsemblMetazoa" id="AATE006313-RA">
    <property type="protein sequence ID" value="AATE006313-PA.1"/>
    <property type="gene ID" value="AATE006313"/>
</dbReference>
<dbReference type="Gene3D" id="3.40.720.10">
    <property type="entry name" value="Alkaline Phosphatase, subunit A"/>
    <property type="match status" value="1"/>
</dbReference>
<dbReference type="PANTHER" id="PTHR10342">
    <property type="entry name" value="ARYLSULFATASE"/>
    <property type="match status" value="1"/>
</dbReference>
<accession>A0A182IVJ6</accession>
<dbReference type="PROSITE" id="PS00149">
    <property type="entry name" value="SULFATASE_2"/>
    <property type="match status" value="1"/>
</dbReference>
<dbReference type="InterPro" id="IPR017850">
    <property type="entry name" value="Alkaline_phosphatase_core_sf"/>
</dbReference>
<dbReference type="PROSITE" id="PS00523">
    <property type="entry name" value="SULFATASE_1"/>
    <property type="match status" value="1"/>
</dbReference>
<keyword evidence="5" id="KW-0106">Calcium</keyword>
<dbReference type="InterPro" id="IPR047115">
    <property type="entry name" value="ARSB"/>
</dbReference>
<dbReference type="PANTHER" id="PTHR10342:SF264">
    <property type="entry name" value="MIP05773P-RELATED"/>
    <property type="match status" value="1"/>
</dbReference>
<dbReference type="STRING" id="41427.A0A182IVJ6"/>
<dbReference type="GO" id="GO:0008484">
    <property type="term" value="F:sulfuric ester hydrolase activity"/>
    <property type="evidence" value="ECO:0007669"/>
    <property type="project" value="InterPro"/>
</dbReference>
<evidence type="ECO:0000256" key="5">
    <source>
        <dbReference type="ARBA" id="ARBA00022837"/>
    </source>
</evidence>
<evidence type="ECO:0000313" key="8">
    <source>
        <dbReference type="EnsemblMetazoa" id="AATE006313-PA.1"/>
    </source>
</evidence>
<evidence type="ECO:0000256" key="6">
    <source>
        <dbReference type="ARBA" id="ARBA00023180"/>
    </source>
</evidence>
<evidence type="ECO:0000256" key="2">
    <source>
        <dbReference type="ARBA" id="ARBA00008779"/>
    </source>
</evidence>
<protein>
    <recommendedName>
        <fullName evidence="7">Sulfatase N-terminal domain-containing protein</fullName>
    </recommendedName>
</protein>
<keyword evidence="3" id="KW-0479">Metal-binding</keyword>
<comment type="similarity">
    <text evidence="2">Belongs to the sulfatase family.</text>
</comment>
<organism evidence="8">
    <name type="scientific">Anopheles atroparvus</name>
    <name type="common">European mosquito</name>
    <dbReference type="NCBI Taxonomy" id="41427"/>
    <lineage>
        <taxon>Eukaryota</taxon>
        <taxon>Metazoa</taxon>
        <taxon>Ecdysozoa</taxon>
        <taxon>Arthropoda</taxon>
        <taxon>Hexapoda</taxon>
        <taxon>Insecta</taxon>
        <taxon>Pterygota</taxon>
        <taxon>Neoptera</taxon>
        <taxon>Endopterygota</taxon>
        <taxon>Diptera</taxon>
        <taxon>Nematocera</taxon>
        <taxon>Culicoidea</taxon>
        <taxon>Culicidae</taxon>
        <taxon>Anophelinae</taxon>
        <taxon>Anopheles</taxon>
    </lineage>
</organism>
<reference evidence="8" key="1">
    <citation type="submission" date="2022-08" db="UniProtKB">
        <authorList>
            <consortium name="EnsemblMetazoa"/>
        </authorList>
    </citation>
    <scope>IDENTIFICATION</scope>
    <source>
        <strain evidence="8">EBRO</strain>
    </source>
</reference>
<dbReference type="VEuPathDB" id="VectorBase:AATE006313"/>
<dbReference type="InterPro" id="IPR000917">
    <property type="entry name" value="Sulfatase_N"/>
</dbReference>
<comment type="cofactor">
    <cofactor evidence="1">
        <name>Ca(2+)</name>
        <dbReference type="ChEBI" id="CHEBI:29108"/>
    </cofactor>
</comment>
<dbReference type="AlphaFoldDB" id="A0A182IVJ6"/>
<dbReference type="SUPFAM" id="SSF53649">
    <property type="entry name" value="Alkaline phosphatase-like"/>
    <property type="match status" value="2"/>
</dbReference>